<sequence length="39" mass="3712">MDAVQVSVAPEEVIAEATGFPGLDGGVVSSGGTVPPLSA</sequence>
<gene>
    <name evidence="2" type="ORF">FHR32_005449</name>
</gene>
<dbReference type="EMBL" id="JACHJU010000002">
    <property type="protein sequence ID" value="MBB4941072.1"/>
    <property type="molecule type" value="Genomic_DNA"/>
</dbReference>
<dbReference type="AlphaFoldDB" id="A0A7W7RZR5"/>
<organism evidence="2 3">
    <name type="scientific">Streptosporangium album</name>
    <dbReference type="NCBI Taxonomy" id="47479"/>
    <lineage>
        <taxon>Bacteria</taxon>
        <taxon>Bacillati</taxon>
        <taxon>Actinomycetota</taxon>
        <taxon>Actinomycetes</taxon>
        <taxon>Streptosporangiales</taxon>
        <taxon>Streptosporangiaceae</taxon>
        <taxon>Streptosporangium</taxon>
    </lineage>
</organism>
<evidence type="ECO:0000313" key="2">
    <source>
        <dbReference type="EMBL" id="MBB4941072.1"/>
    </source>
</evidence>
<feature type="region of interest" description="Disordered" evidence="1">
    <location>
        <begin position="19"/>
        <end position="39"/>
    </location>
</feature>
<accession>A0A7W7RZR5</accession>
<name>A0A7W7RZR5_9ACTN</name>
<protein>
    <submittedName>
        <fullName evidence="2">Uncharacterized protein</fullName>
    </submittedName>
</protein>
<keyword evidence="3" id="KW-1185">Reference proteome</keyword>
<feature type="compositionally biased region" description="Low complexity" evidence="1">
    <location>
        <begin position="30"/>
        <end position="39"/>
    </location>
</feature>
<evidence type="ECO:0000313" key="3">
    <source>
        <dbReference type="Proteomes" id="UP000534286"/>
    </source>
</evidence>
<comment type="caution">
    <text evidence="2">The sequence shown here is derived from an EMBL/GenBank/DDBJ whole genome shotgun (WGS) entry which is preliminary data.</text>
</comment>
<reference evidence="2 3" key="1">
    <citation type="submission" date="2020-08" db="EMBL/GenBank/DDBJ databases">
        <title>Sequencing the genomes of 1000 actinobacteria strains.</title>
        <authorList>
            <person name="Klenk H.-P."/>
        </authorList>
    </citation>
    <scope>NUCLEOTIDE SEQUENCE [LARGE SCALE GENOMIC DNA]</scope>
    <source>
        <strain evidence="2 3">DSM 43023</strain>
    </source>
</reference>
<dbReference type="Proteomes" id="UP000534286">
    <property type="component" value="Unassembled WGS sequence"/>
</dbReference>
<proteinExistence type="predicted"/>
<evidence type="ECO:0000256" key="1">
    <source>
        <dbReference type="SAM" id="MobiDB-lite"/>
    </source>
</evidence>